<dbReference type="InterPro" id="IPR011990">
    <property type="entry name" value="TPR-like_helical_dom_sf"/>
</dbReference>
<dbReference type="Proteomes" id="UP000241394">
    <property type="component" value="Chromosome LG23"/>
</dbReference>
<feature type="repeat" description="PPR" evidence="3">
    <location>
        <begin position="55"/>
        <end position="89"/>
    </location>
</feature>
<dbReference type="Pfam" id="PF20431">
    <property type="entry name" value="E_motif"/>
    <property type="match status" value="1"/>
</dbReference>
<dbReference type="OrthoDB" id="1887476at2759"/>
<keyword evidence="2" id="KW-0677">Repeat</keyword>
<dbReference type="AlphaFoldDB" id="A0A2R6PR58"/>
<comment type="similarity">
    <text evidence="1">Belongs to the PPR family. PCMP-H subfamily.</text>
</comment>
<dbReference type="Pfam" id="PF14432">
    <property type="entry name" value="DYW_deaminase"/>
    <property type="match status" value="1"/>
</dbReference>
<proteinExistence type="inferred from homology"/>
<evidence type="ECO:0000256" key="1">
    <source>
        <dbReference type="ARBA" id="ARBA00006643"/>
    </source>
</evidence>
<dbReference type="InterPro" id="IPR046849">
    <property type="entry name" value="E2_motif"/>
</dbReference>
<dbReference type="InterPro" id="IPR032867">
    <property type="entry name" value="DYW_dom"/>
</dbReference>
<comment type="caution">
    <text evidence="5">The sequence shown here is derived from an EMBL/GenBank/DDBJ whole genome shotgun (WGS) entry which is preliminary data.</text>
</comment>
<evidence type="ECO:0000313" key="6">
    <source>
        <dbReference type="Proteomes" id="UP000241394"/>
    </source>
</evidence>
<dbReference type="InterPro" id="IPR002885">
    <property type="entry name" value="PPR_rpt"/>
</dbReference>
<reference evidence="5 6" key="1">
    <citation type="submission" date="2017-07" db="EMBL/GenBank/DDBJ databases">
        <title>An improved, manually edited Actinidia chinensis var. chinensis (kiwifruit) genome highlights the challenges associated with draft genomes and gene prediction in plants.</title>
        <authorList>
            <person name="Pilkington S."/>
            <person name="Crowhurst R."/>
            <person name="Hilario E."/>
            <person name="Nardozza S."/>
            <person name="Fraser L."/>
            <person name="Peng Y."/>
            <person name="Gunaseelan K."/>
            <person name="Simpson R."/>
            <person name="Tahir J."/>
            <person name="Deroles S."/>
            <person name="Templeton K."/>
            <person name="Luo Z."/>
            <person name="Davy M."/>
            <person name="Cheng C."/>
            <person name="Mcneilage M."/>
            <person name="Scaglione D."/>
            <person name="Liu Y."/>
            <person name="Zhang Q."/>
            <person name="Datson P."/>
            <person name="De Silva N."/>
            <person name="Gardiner S."/>
            <person name="Bassett H."/>
            <person name="Chagne D."/>
            <person name="Mccallum J."/>
            <person name="Dzierzon H."/>
            <person name="Deng C."/>
            <person name="Wang Y.-Y."/>
            <person name="Barron N."/>
            <person name="Manako K."/>
            <person name="Bowen J."/>
            <person name="Foster T."/>
            <person name="Erridge Z."/>
            <person name="Tiffin H."/>
            <person name="Waite C."/>
            <person name="Davies K."/>
            <person name="Grierson E."/>
            <person name="Laing W."/>
            <person name="Kirk R."/>
            <person name="Chen X."/>
            <person name="Wood M."/>
            <person name="Montefiori M."/>
            <person name="Brummell D."/>
            <person name="Schwinn K."/>
            <person name="Catanach A."/>
            <person name="Fullerton C."/>
            <person name="Li D."/>
            <person name="Meiyalaghan S."/>
            <person name="Nieuwenhuizen N."/>
            <person name="Read N."/>
            <person name="Prakash R."/>
            <person name="Hunter D."/>
            <person name="Zhang H."/>
            <person name="Mckenzie M."/>
            <person name="Knabel M."/>
            <person name="Harris A."/>
            <person name="Allan A."/>
            <person name="Chen A."/>
            <person name="Janssen B."/>
            <person name="Plunkett B."/>
            <person name="Dwamena C."/>
            <person name="Voogd C."/>
            <person name="Leif D."/>
            <person name="Lafferty D."/>
            <person name="Souleyre E."/>
            <person name="Varkonyi-Gasic E."/>
            <person name="Gambi F."/>
            <person name="Hanley J."/>
            <person name="Yao J.-L."/>
            <person name="Cheung J."/>
            <person name="David K."/>
            <person name="Warren B."/>
            <person name="Marsh K."/>
            <person name="Snowden K."/>
            <person name="Lin-Wang K."/>
            <person name="Brian L."/>
            <person name="Martinez-Sanchez M."/>
            <person name="Wang M."/>
            <person name="Ileperuma N."/>
            <person name="Macnee N."/>
            <person name="Campin R."/>
            <person name="Mcatee P."/>
            <person name="Drummond R."/>
            <person name="Espley R."/>
            <person name="Ireland H."/>
            <person name="Wu R."/>
            <person name="Atkinson R."/>
            <person name="Karunairetnam S."/>
            <person name="Bulley S."/>
            <person name="Chunkath S."/>
            <person name="Hanley Z."/>
            <person name="Storey R."/>
            <person name="Thrimawithana A."/>
            <person name="Thomson S."/>
            <person name="David C."/>
            <person name="Testolin R."/>
        </authorList>
    </citation>
    <scope>NUCLEOTIDE SEQUENCE [LARGE SCALE GENOMIC DNA]</scope>
    <source>
        <strain evidence="6">cv. Red5</strain>
        <tissue evidence="5">Young leaf</tissue>
    </source>
</reference>
<dbReference type="NCBIfam" id="TIGR00756">
    <property type="entry name" value="PPR"/>
    <property type="match status" value="2"/>
</dbReference>
<protein>
    <submittedName>
        <fullName evidence="5">Pentatricopeptide repeat-containing protein</fullName>
    </submittedName>
</protein>
<feature type="domain" description="DYW" evidence="4">
    <location>
        <begin position="270"/>
        <end position="362"/>
    </location>
</feature>
<dbReference type="PANTHER" id="PTHR47926:SF482">
    <property type="entry name" value="PENTATRICOPEPTIDE REPEAT-CONTAINING PROTEIN CHLOROPLASTIC"/>
    <property type="match status" value="1"/>
</dbReference>
<dbReference type="Pfam" id="PF01535">
    <property type="entry name" value="PPR"/>
    <property type="match status" value="1"/>
</dbReference>
<gene>
    <name evidence="5" type="ORF">CEY00_Acc26230</name>
</gene>
<dbReference type="InParanoid" id="A0A2R6PR58"/>
<dbReference type="GO" id="GO:0009451">
    <property type="term" value="P:RNA modification"/>
    <property type="evidence" value="ECO:0007669"/>
    <property type="project" value="InterPro"/>
</dbReference>
<dbReference type="Gene3D" id="1.25.40.10">
    <property type="entry name" value="Tetratricopeptide repeat domain"/>
    <property type="match status" value="2"/>
</dbReference>
<evidence type="ECO:0000256" key="3">
    <source>
        <dbReference type="PROSITE-ProRule" id="PRU00708"/>
    </source>
</evidence>
<evidence type="ECO:0000313" key="5">
    <source>
        <dbReference type="EMBL" id="PSR95473.1"/>
    </source>
</evidence>
<dbReference type="Pfam" id="PF20430">
    <property type="entry name" value="Eplus_motif"/>
    <property type="match status" value="1"/>
</dbReference>
<dbReference type="FunFam" id="1.25.40.10:FF:000366">
    <property type="entry name" value="Pentatricopeptide (PPR) repeat-containing protein"/>
    <property type="match status" value="1"/>
</dbReference>
<dbReference type="EMBL" id="NKQK01000023">
    <property type="protein sequence ID" value="PSR95473.1"/>
    <property type="molecule type" value="Genomic_DNA"/>
</dbReference>
<sequence length="362" mass="40373">MANLPQGKCLHAYTIRRESSLCSDLSLANAFITMYARCGNIQYAEKVFKILPRRNVVSWNAMIDGYGMHGRGHDAMLGFSRMLEDGMKPTGITFVSAISACSHSGLVQKGLQLFHSMVQDFCLTPELVHYGCVVDLLGRAGSLDEAREFVNSMPIAPDASVWRALLSACRVYSETKLAKTIFEKLIELEPTNAGNYVLLSNIYAAAGLWSEVGKLRLHLEEKSLKKPPGKSWIVVRSKVHCFTAGDKSHPQSDKIYSKLSSLTSSIKKLGYIPDLHWVLHEEEDEKKIKRLFSHSEKLAIAFGLISGSVGTPILITKNLRICGDCHEFGKYVSKLVGREIVLRDGSRFHHFVNGLCSCKDYW</sequence>
<name>A0A2R6PR58_ACTCC</name>
<dbReference type="PANTHER" id="PTHR47926">
    <property type="entry name" value="PENTATRICOPEPTIDE REPEAT-CONTAINING PROTEIN"/>
    <property type="match status" value="1"/>
</dbReference>
<accession>A0A2R6PR58</accession>
<dbReference type="GO" id="GO:0008270">
    <property type="term" value="F:zinc ion binding"/>
    <property type="evidence" value="ECO:0007669"/>
    <property type="project" value="InterPro"/>
</dbReference>
<dbReference type="InterPro" id="IPR046960">
    <property type="entry name" value="PPR_At4g14850-like_plant"/>
</dbReference>
<dbReference type="FunFam" id="1.25.40.10:FF:000031">
    <property type="entry name" value="Pentatricopeptide repeat-containing protein mitochondrial"/>
    <property type="match status" value="1"/>
</dbReference>
<evidence type="ECO:0000256" key="2">
    <source>
        <dbReference type="ARBA" id="ARBA00022737"/>
    </source>
</evidence>
<dbReference type="OMA" id="CHIATKV"/>
<dbReference type="PROSITE" id="PS51375">
    <property type="entry name" value="PPR"/>
    <property type="match status" value="1"/>
</dbReference>
<evidence type="ECO:0000259" key="4">
    <source>
        <dbReference type="Pfam" id="PF14432"/>
    </source>
</evidence>
<dbReference type="GO" id="GO:0003723">
    <property type="term" value="F:RNA binding"/>
    <property type="evidence" value="ECO:0007669"/>
    <property type="project" value="InterPro"/>
</dbReference>
<dbReference type="Gramene" id="PSR95473">
    <property type="protein sequence ID" value="PSR95473"/>
    <property type="gene ID" value="CEY00_Acc26230"/>
</dbReference>
<dbReference type="Pfam" id="PF13041">
    <property type="entry name" value="PPR_2"/>
    <property type="match status" value="1"/>
</dbReference>
<dbReference type="InterPro" id="IPR046848">
    <property type="entry name" value="E_motif"/>
</dbReference>
<dbReference type="STRING" id="1590841.A0A2R6PR58"/>
<organism evidence="5 6">
    <name type="scientific">Actinidia chinensis var. chinensis</name>
    <name type="common">Chinese soft-hair kiwi</name>
    <dbReference type="NCBI Taxonomy" id="1590841"/>
    <lineage>
        <taxon>Eukaryota</taxon>
        <taxon>Viridiplantae</taxon>
        <taxon>Streptophyta</taxon>
        <taxon>Embryophyta</taxon>
        <taxon>Tracheophyta</taxon>
        <taxon>Spermatophyta</taxon>
        <taxon>Magnoliopsida</taxon>
        <taxon>eudicotyledons</taxon>
        <taxon>Gunneridae</taxon>
        <taxon>Pentapetalae</taxon>
        <taxon>asterids</taxon>
        <taxon>Ericales</taxon>
        <taxon>Actinidiaceae</taxon>
        <taxon>Actinidia</taxon>
    </lineage>
</organism>
<keyword evidence="6" id="KW-1185">Reference proteome</keyword>
<reference evidence="6" key="2">
    <citation type="journal article" date="2018" name="BMC Genomics">
        <title>A manually annotated Actinidia chinensis var. chinensis (kiwifruit) genome highlights the challenges associated with draft genomes and gene prediction in plants.</title>
        <authorList>
            <person name="Pilkington S.M."/>
            <person name="Crowhurst R."/>
            <person name="Hilario E."/>
            <person name="Nardozza S."/>
            <person name="Fraser L."/>
            <person name="Peng Y."/>
            <person name="Gunaseelan K."/>
            <person name="Simpson R."/>
            <person name="Tahir J."/>
            <person name="Deroles S.C."/>
            <person name="Templeton K."/>
            <person name="Luo Z."/>
            <person name="Davy M."/>
            <person name="Cheng C."/>
            <person name="McNeilage M."/>
            <person name="Scaglione D."/>
            <person name="Liu Y."/>
            <person name="Zhang Q."/>
            <person name="Datson P."/>
            <person name="De Silva N."/>
            <person name="Gardiner S.E."/>
            <person name="Bassett H."/>
            <person name="Chagne D."/>
            <person name="McCallum J."/>
            <person name="Dzierzon H."/>
            <person name="Deng C."/>
            <person name="Wang Y.Y."/>
            <person name="Barron L."/>
            <person name="Manako K."/>
            <person name="Bowen J."/>
            <person name="Foster T.M."/>
            <person name="Erridge Z.A."/>
            <person name="Tiffin H."/>
            <person name="Waite C.N."/>
            <person name="Davies K.M."/>
            <person name="Grierson E.P."/>
            <person name="Laing W.A."/>
            <person name="Kirk R."/>
            <person name="Chen X."/>
            <person name="Wood M."/>
            <person name="Montefiori M."/>
            <person name="Brummell D.A."/>
            <person name="Schwinn K.E."/>
            <person name="Catanach A."/>
            <person name="Fullerton C."/>
            <person name="Li D."/>
            <person name="Meiyalaghan S."/>
            <person name="Nieuwenhuizen N."/>
            <person name="Read N."/>
            <person name="Prakash R."/>
            <person name="Hunter D."/>
            <person name="Zhang H."/>
            <person name="McKenzie M."/>
            <person name="Knabel M."/>
            <person name="Harris A."/>
            <person name="Allan A.C."/>
            <person name="Gleave A."/>
            <person name="Chen A."/>
            <person name="Janssen B.J."/>
            <person name="Plunkett B."/>
            <person name="Ampomah-Dwamena C."/>
            <person name="Voogd C."/>
            <person name="Leif D."/>
            <person name="Lafferty D."/>
            <person name="Souleyre E.J.F."/>
            <person name="Varkonyi-Gasic E."/>
            <person name="Gambi F."/>
            <person name="Hanley J."/>
            <person name="Yao J.L."/>
            <person name="Cheung J."/>
            <person name="David K.M."/>
            <person name="Warren B."/>
            <person name="Marsh K."/>
            <person name="Snowden K.C."/>
            <person name="Lin-Wang K."/>
            <person name="Brian L."/>
            <person name="Martinez-Sanchez M."/>
            <person name="Wang M."/>
            <person name="Ileperuma N."/>
            <person name="Macnee N."/>
            <person name="Campin R."/>
            <person name="McAtee P."/>
            <person name="Drummond R.S.M."/>
            <person name="Espley R.V."/>
            <person name="Ireland H.S."/>
            <person name="Wu R."/>
            <person name="Atkinson R.G."/>
            <person name="Karunairetnam S."/>
            <person name="Bulley S."/>
            <person name="Chunkath S."/>
            <person name="Hanley Z."/>
            <person name="Storey R."/>
            <person name="Thrimawithana A.H."/>
            <person name="Thomson S."/>
            <person name="David C."/>
            <person name="Testolin R."/>
            <person name="Huang H."/>
            <person name="Hellens R.P."/>
            <person name="Schaffer R.J."/>
        </authorList>
    </citation>
    <scope>NUCLEOTIDE SEQUENCE [LARGE SCALE GENOMIC DNA]</scope>
    <source>
        <strain evidence="6">cv. Red5</strain>
    </source>
</reference>